<accession>A0A1W4XV93</accession>
<organism evidence="9 10">
    <name type="scientific">Agrilus planipennis</name>
    <name type="common">Emerald ash borer</name>
    <name type="synonym">Agrilus marcopoli</name>
    <dbReference type="NCBI Taxonomy" id="224129"/>
    <lineage>
        <taxon>Eukaryota</taxon>
        <taxon>Metazoa</taxon>
        <taxon>Ecdysozoa</taxon>
        <taxon>Arthropoda</taxon>
        <taxon>Hexapoda</taxon>
        <taxon>Insecta</taxon>
        <taxon>Pterygota</taxon>
        <taxon>Neoptera</taxon>
        <taxon>Endopterygota</taxon>
        <taxon>Coleoptera</taxon>
        <taxon>Polyphaga</taxon>
        <taxon>Elateriformia</taxon>
        <taxon>Buprestoidea</taxon>
        <taxon>Buprestidae</taxon>
        <taxon>Agrilinae</taxon>
        <taxon>Agrilus</taxon>
    </lineage>
</organism>
<dbReference type="SMART" id="SM00355">
    <property type="entry name" value="ZnF_C2H2"/>
    <property type="match status" value="2"/>
</dbReference>
<dbReference type="PANTHER" id="PTHR21654">
    <property type="entry name" value="FI21293P1"/>
    <property type="match status" value="1"/>
</dbReference>
<proteinExistence type="predicted"/>
<keyword evidence="6" id="KW-0862">Zinc</keyword>
<dbReference type="SMART" id="SM00868">
    <property type="entry name" value="zf-AD"/>
    <property type="match status" value="1"/>
</dbReference>
<dbReference type="PANTHER" id="PTHR21654:SF84">
    <property type="entry name" value="SI:DKEY-66I24.7"/>
    <property type="match status" value="1"/>
</dbReference>
<evidence type="ECO:0000256" key="4">
    <source>
        <dbReference type="ARBA" id="ARBA00023163"/>
    </source>
</evidence>
<dbReference type="InParanoid" id="A0A1W4XV93"/>
<comment type="subcellular location">
    <subcellularLocation>
        <location evidence="1">Nucleus</location>
    </subcellularLocation>
</comment>
<feature type="domain" description="Myb-like" evidence="7">
    <location>
        <begin position="217"/>
        <end position="280"/>
    </location>
</feature>
<evidence type="ECO:0000256" key="6">
    <source>
        <dbReference type="PROSITE-ProRule" id="PRU00042"/>
    </source>
</evidence>
<dbReference type="SMART" id="SM00717">
    <property type="entry name" value="SANT"/>
    <property type="match status" value="2"/>
</dbReference>
<dbReference type="InterPro" id="IPR013087">
    <property type="entry name" value="Znf_C2H2_type"/>
</dbReference>
<dbReference type="Proteomes" id="UP000192223">
    <property type="component" value="Unplaced"/>
</dbReference>
<dbReference type="InterPro" id="IPR044822">
    <property type="entry name" value="Myb_DNA-bind_4"/>
</dbReference>
<dbReference type="Pfam" id="PF00096">
    <property type="entry name" value="zf-C2H2"/>
    <property type="match status" value="1"/>
</dbReference>
<keyword evidence="2" id="KW-0805">Transcription regulation</keyword>
<gene>
    <name evidence="10" type="primary">LOC108744888</name>
</gene>
<dbReference type="PROSITE" id="PS50157">
    <property type="entry name" value="ZINC_FINGER_C2H2_2"/>
    <property type="match status" value="2"/>
</dbReference>
<keyword evidence="6" id="KW-0479">Metal-binding</keyword>
<dbReference type="InterPro" id="IPR012934">
    <property type="entry name" value="Znf_AD"/>
</dbReference>
<feature type="domain" description="Myb-like" evidence="7">
    <location>
        <begin position="370"/>
        <end position="433"/>
    </location>
</feature>
<keyword evidence="3" id="KW-0238">DNA-binding</keyword>
<evidence type="ECO:0000259" key="8">
    <source>
        <dbReference type="PROSITE" id="PS50157"/>
    </source>
</evidence>
<dbReference type="PROSITE" id="PS00028">
    <property type="entry name" value="ZINC_FINGER_C2H2_1"/>
    <property type="match status" value="2"/>
</dbReference>
<dbReference type="PROSITE" id="PS50090">
    <property type="entry name" value="MYB_LIKE"/>
    <property type="match status" value="2"/>
</dbReference>
<dbReference type="GeneID" id="108744888"/>
<dbReference type="OrthoDB" id="676304at2759"/>
<dbReference type="InterPro" id="IPR036236">
    <property type="entry name" value="Znf_C2H2_sf"/>
</dbReference>
<evidence type="ECO:0000313" key="10">
    <source>
        <dbReference type="RefSeq" id="XP_018336350.1"/>
    </source>
</evidence>
<dbReference type="Gene3D" id="1.10.10.60">
    <property type="entry name" value="Homeodomain-like"/>
    <property type="match status" value="2"/>
</dbReference>
<name>A0A1W4XV93_AGRPL</name>
<dbReference type="STRING" id="224129.A0A1W4XV93"/>
<dbReference type="GO" id="GO:0003677">
    <property type="term" value="F:DNA binding"/>
    <property type="evidence" value="ECO:0007669"/>
    <property type="project" value="UniProtKB-KW"/>
</dbReference>
<evidence type="ECO:0000256" key="1">
    <source>
        <dbReference type="ARBA" id="ARBA00004123"/>
    </source>
</evidence>
<keyword evidence="6" id="KW-0863">Zinc-finger</keyword>
<reference evidence="10" key="1">
    <citation type="submission" date="2025-08" db="UniProtKB">
        <authorList>
            <consortium name="RefSeq"/>
        </authorList>
    </citation>
    <scope>IDENTIFICATION</scope>
    <source>
        <tissue evidence="10">Entire body</tissue>
    </source>
</reference>
<dbReference type="KEGG" id="apln:108744888"/>
<dbReference type="SUPFAM" id="SSF57667">
    <property type="entry name" value="beta-beta-alpha zinc fingers"/>
    <property type="match status" value="1"/>
</dbReference>
<dbReference type="AlphaFoldDB" id="A0A1W4XV93"/>
<dbReference type="GO" id="GO:0008270">
    <property type="term" value="F:zinc ion binding"/>
    <property type="evidence" value="ECO:0007669"/>
    <property type="project" value="UniProtKB-KW"/>
</dbReference>
<dbReference type="Pfam" id="PF13837">
    <property type="entry name" value="Myb_DNA-bind_4"/>
    <property type="match status" value="2"/>
</dbReference>
<keyword evidence="9" id="KW-1185">Reference proteome</keyword>
<evidence type="ECO:0000256" key="3">
    <source>
        <dbReference type="ARBA" id="ARBA00023125"/>
    </source>
</evidence>
<evidence type="ECO:0000313" key="9">
    <source>
        <dbReference type="Proteomes" id="UP000192223"/>
    </source>
</evidence>
<keyword evidence="4" id="KW-0804">Transcription</keyword>
<keyword evidence="5" id="KW-0539">Nucleus</keyword>
<dbReference type="InterPro" id="IPR001005">
    <property type="entry name" value="SANT/Myb"/>
</dbReference>
<feature type="domain" description="C2H2-type" evidence="8">
    <location>
        <begin position="141"/>
        <end position="168"/>
    </location>
</feature>
<dbReference type="GO" id="GO:0010468">
    <property type="term" value="P:regulation of gene expression"/>
    <property type="evidence" value="ECO:0007669"/>
    <property type="project" value="UniProtKB-ARBA"/>
</dbReference>
<sequence length="515" mass="59611">MQNICRTCLTPTAGNTTYSVSATLCLNESEEMISVKKMLRYCVPEMALDMIQESIICHNCLMALSASFQFKTNCLKNEKRLQCFISSSTKNLNFGKIFNDQDGHPDYNISKIHTCCVCQKTFVSETFLKKHIKTHENQIKYECGVCGKIFTEPVRLKVHILTHGEKEQQSGSSQDEADFDDSVSSKIAPFMLATSQNLENSGNFEVVNVLENKDDQYKAETRKIWTDEETLHFLNLCKRHVKDMYQGPKKSLWSLISKKLASKNIHVSLDQCESKWKNLIRTYNLVKAKLTKDPKAQTKFHYLFEFDELMSMLEKVRPRSKSEDCDEDNYQEGFHGFDGFENGNDDTIIIDYDDGRGDNDGDTDHSDEVAEDDNAKIWTSEETFALLDAIRQKKEEMGNDKSPRFWDSIANDLCKYNYYATPYQCDTKWKSLKRTHRKVKERILDTKVTTTKFSYFSLVDEIIRNEEVFEMDKDTKSLQKILESTMDDDDDDDDSREVFAKKIKLDEDKDIVQSS</sequence>
<evidence type="ECO:0000256" key="2">
    <source>
        <dbReference type="ARBA" id="ARBA00023015"/>
    </source>
</evidence>
<evidence type="ECO:0000256" key="5">
    <source>
        <dbReference type="ARBA" id="ARBA00023242"/>
    </source>
</evidence>
<dbReference type="Gene3D" id="3.30.160.60">
    <property type="entry name" value="Classic Zinc Finger"/>
    <property type="match status" value="1"/>
</dbReference>
<evidence type="ECO:0000259" key="7">
    <source>
        <dbReference type="PROSITE" id="PS50090"/>
    </source>
</evidence>
<dbReference type="RefSeq" id="XP_018336350.1">
    <property type="nucleotide sequence ID" value="XM_018480848.2"/>
</dbReference>
<dbReference type="GO" id="GO:0005634">
    <property type="term" value="C:nucleus"/>
    <property type="evidence" value="ECO:0007669"/>
    <property type="project" value="UniProtKB-SubCell"/>
</dbReference>
<protein>
    <submittedName>
        <fullName evidence="10">Zinc finger and SCAN domain-containing protein 29-like isoform X1</fullName>
    </submittedName>
</protein>
<feature type="domain" description="C2H2-type" evidence="8">
    <location>
        <begin position="113"/>
        <end position="140"/>
    </location>
</feature>